<evidence type="ECO:0000313" key="13">
    <source>
        <dbReference type="Proteomes" id="UP001211005"/>
    </source>
</evidence>
<evidence type="ECO:0000256" key="5">
    <source>
        <dbReference type="ARBA" id="ARBA00023077"/>
    </source>
</evidence>
<dbReference type="Pfam" id="PF07715">
    <property type="entry name" value="Plug"/>
    <property type="match status" value="1"/>
</dbReference>
<evidence type="ECO:0000256" key="3">
    <source>
        <dbReference type="ARBA" id="ARBA00022452"/>
    </source>
</evidence>
<dbReference type="SUPFAM" id="SSF49464">
    <property type="entry name" value="Carboxypeptidase regulatory domain-like"/>
    <property type="match status" value="1"/>
</dbReference>
<keyword evidence="12" id="KW-0614">Plasmid</keyword>
<dbReference type="PANTHER" id="PTHR30069">
    <property type="entry name" value="TONB-DEPENDENT OUTER MEMBRANE RECEPTOR"/>
    <property type="match status" value="1"/>
</dbReference>
<evidence type="ECO:0000313" key="12">
    <source>
        <dbReference type="EMBL" id="WBA44098.1"/>
    </source>
</evidence>
<evidence type="ECO:0000256" key="2">
    <source>
        <dbReference type="ARBA" id="ARBA00022448"/>
    </source>
</evidence>
<keyword evidence="7" id="KW-0998">Cell outer membrane</keyword>
<dbReference type="InterPro" id="IPR036942">
    <property type="entry name" value="Beta-barrel_TonB_sf"/>
</dbReference>
<feature type="domain" description="TonB-dependent receptor-like beta-barrel" evidence="10">
    <location>
        <begin position="351"/>
        <end position="771"/>
    </location>
</feature>
<dbReference type="PANTHER" id="PTHR30069:SF57">
    <property type="entry name" value="TONB-DEPENDENT RECEPTOR"/>
    <property type="match status" value="1"/>
</dbReference>
<name>A0ABY7LUM7_9BACT</name>
<dbReference type="Pfam" id="PF13715">
    <property type="entry name" value="CarbopepD_reg_2"/>
    <property type="match status" value="1"/>
</dbReference>
<gene>
    <name evidence="12" type="ORF">O3303_19605</name>
</gene>
<dbReference type="SUPFAM" id="SSF56935">
    <property type="entry name" value="Porins"/>
    <property type="match status" value="1"/>
</dbReference>
<feature type="domain" description="TonB-dependent receptor plug" evidence="11">
    <location>
        <begin position="134"/>
        <end position="241"/>
    </location>
</feature>
<reference evidence="12 13" key="1">
    <citation type="submission" date="2022-12" db="EMBL/GenBank/DDBJ databases">
        <title>Hymenobacter canadensis sp. nov. isolated from lake water of the Cambridge Bay, Canada.</title>
        <authorList>
            <person name="Kim W.H."/>
            <person name="Lee Y.M."/>
        </authorList>
    </citation>
    <scope>NUCLEOTIDE SEQUENCE [LARGE SCALE GENOMIC DNA]</scope>
    <source>
        <strain evidence="12 13">PAMC 29467</strain>
        <plasmid evidence="12 13">unnamed1</plasmid>
    </source>
</reference>
<keyword evidence="5 8" id="KW-0798">TonB box</keyword>
<dbReference type="EMBL" id="CP114768">
    <property type="protein sequence ID" value="WBA44098.1"/>
    <property type="molecule type" value="Genomic_DNA"/>
</dbReference>
<evidence type="ECO:0000256" key="6">
    <source>
        <dbReference type="ARBA" id="ARBA00023136"/>
    </source>
</evidence>
<keyword evidence="13" id="KW-1185">Reference proteome</keyword>
<dbReference type="InterPro" id="IPR037066">
    <property type="entry name" value="Plug_dom_sf"/>
</dbReference>
<dbReference type="InterPro" id="IPR012910">
    <property type="entry name" value="Plug_dom"/>
</dbReference>
<dbReference type="Gene3D" id="2.60.40.1120">
    <property type="entry name" value="Carboxypeptidase-like, regulatory domain"/>
    <property type="match status" value="1"/>
</dbReference>
<keyword evidence="3" id="KW-1134">Transmembrane beta strand</keyword>
<protein>
    <submittedName>
        <fullName evidence="12">TonB-dependent receptor</fullName>
    </submittedName>
</protein>
<accession>A0ABY7LUM7</accession>
<organism evidence="12 13">
    <name type="scientific">Hymenobacter canadensis</name>
    <dbReference type="NCBI Taxonomy" id="2999067"/>
    <lineage>
        <taxon>Bacteria</taxon>
        <taxon>Pseudomonadati</taxon>
        <taxon>Bacteroidota</taxon>
        <taxon>Cytophagia</taxon>
        <taxon>Cytophagales</taxon>
        <taxon>Hymenobacteraceae</taxon>
        <taxon>Hymenobacter</taxon>
    </lineage>
</organism>
<proteinExistence type="inferred from homology"/>
<dbReference type="Gene3D" id="2.40.170.20">
    <property type="entry name" value="TonB-dependent receptor, beta-barrel domain"/>
    <property type="match status" value="1"/>
</dbReference>
<evidence type="ECO:0000256" key="1">
    <source>
        <dbReference type="ARBA" id="ARBA00004571"/>
    </source>
</evidence>
<keyword evidence="12" id="KW-0675">Receptor</keyword>
<keyword evidence="4" id="KW-0812">Transmembrane</keyword>
<evidence type="ECO:0000259" key="10">
    <source>
        <dbReference type="Pfam" id="PF00593"/>
    </source>
</evidence>
<dbReference type="Pfam" id="PF00593">
    <property type="entry name" value="TonB_dep_Rec_b-barrel"/>
    <property type="match status" value="1"/>
</dbReference>
<evidence type="ECO:0000256" key="7">
    <source>
        <dbReference type="ARBA" id="ARBA00023237"/>
    </source>
</evidence>
<feature type="chain" id="PRO_5045583635" evidence="9">
    <location>
        <begin position="26"/>
        <end position="831"/>
    </location>
</feature>
<evidence type="ECO:0000259" key="11">
    <source>
        <dbReference type="Pfam" id="PF07715"/>
    </source>
</evidence>
<evidence type="ECO:0000256" key="9">
    <source>
        <dbReference type="SAM" id="SignalP"/>
    </source>
</evidence>
<dbReference type="Gene3D" id="2.170.130.10">
    <property type="entry name" value="TonB-dependent receptor, plug domain"/>
    <property type="match status" value="1"/>
</dbReference>
<geneLocation type="plasmid" evidence="12 13">
    <name>unnamed1</name>
</geneLocation>
<comment type="subcellular location">
    <subcellularLocation>
        <location evidence="1">Cell outer membrane</location>
        <topology evidence="1">Multi-pass membrane protein</topology>
    </subcellularLocation>
</comment>
<dbReference type="InterPro" id="IPR039426">
    <property type="entry name" value="TonB-dep_rcpt-like"/>
</dbReference>
<keyword evidence="2" id="KW-0813">Transport</keyword>
<dbReference type="Proteomes" id="UP001211005">
    <property type="component" value="Plasmid unnamed1"/>
</dbReference>
<comment type="similarity">
    <text evidence="8">Belongs to the TonB-dependent receptor family.</text>
</comment>
<sequence length="831" mass="90814">MKRCYSVLLLLLALLLTGAGRAAQAQTPAQTTGTITGLVRDRATQELLPGVTVVLEGTDQGAATDGTGRYRLSGVPTGSYNLRATFLGYEPLLRANVRVGSGNANIIDLELGAANQALGEVTVTANRAIRVATAETPLSVQRINTEEIRSNPGGNFDVSKVVQTLPGVGGGGTGGTAAFRNDIVIRGGAPNENVYYLDGIEVPVINHFQTQGSSGGPQGMLNVSFLEDVTLSTSAFHARYDNALSSVLQFRQREGNPERVQGNLRTSATEVALTLEGPLSRKDSSGVARTTFLASARRSYLQVLFKLIDLPIRPSYWDFQFKTTTRLGPKTTLTTLGLGAIDKFRLGVPRNATPETEQELRQNPTADQWNYTVGVNLRQLVSKGYLNVALSRTQLDNQLDQFQAGAEGDESRRILLTRSGETETKLRADVNGTAGQWAYSYGVMGQYVQYDNRFFNRLRRPVLDAQGNELQPGVDVRFQTAIDFGRFGAFGQLTRSLLDGDRLTLSAGVRADGNTLTDDGRNLLRTLSPRVSASYALLPTLNLNASVGRYYKLPTNPVLGFRDNAGQLVNQGNQYLRSDHYVTGLEWLPAPATRFTLEGFYKKYADYPVTVRDGISLANLGGDFGAIGNEAVTSTGQGRAYGVEFFFQQKLTRKVFAVLSLTGFRSEFTRRGGAYVPSAWDSRFLASALLGRKFSKGWEMGLKYRAGGGSPYTPLNLAASRASYLATGRGVFDFDQLNTQRLGTFQQFDFRLDKRVNWRRFTLDLFFDVQNAFVLSNPAIPSYAFQRLPDNSDFATTDGQPIRLDGSNGIPLLLTNDDPITTPTIGFILEF</sequence>
<evidence type="ECO:0000256" key="4">
    <source>
        <dbReference type="ARBA" id="ARBA00022692"/>
    </source>
</evidence>
<keyword evidence="6 8" id="KW-0472">Membrane</keyword>
<feature type="signal peptide" evidence="9">
    <location>
        <begin position="1"/>
        <end position="25"/>
    </location>
</feature>
<keyword evidence="9" id="KW-0732">Signal</keyword>
<dbReference type="RefSeq" id="WP_269562130.1">
    <property type="nucleotide sequence ID" value="NZ_CP114768.1"/>
</dbReference>
<evidence type="ECO:0000256" key="8">
    <source>
        <dbReference type="RuleBase" id="RU003357"/>
    </source>
</evidence>
<dbReference type="InterPro" id="IPR000531">
    <property type="entry name" value="Beta-barrel_TonB"/>
</dbReference>
<dbReference type="InterPro" id="IPR008969">
    <property type="entry name" value="CarboxyPept-like_regulatory"/>
</dbReference>